<keyword evidence="2" id="KW-1133">Transmembrane helix</keyword>
<proteinExistence type="predicted"/>
<evidence type="ECO:0000256" key="1">
    <source>
        <dbReference type="SAM" id="MobiDB-lite"/>
    </source>
</evidence>
<gene>
    <name evidence="3" type="ORF">AKJ09_04139</name>
</gene>
<dbReference type="Proteomes" id="UP000064967">
    <property type="component" value="Chromosome"/>
</dbReference>
<feature type="region of interest" description="Disordered" evidence="1">
    <location>
        <begin position="398"/>
        <end position="446"/>
    </location>
</feature>
<dbReference type="KEGG" id="llu:AKJ09_04139"/>
<dbReference type="InterPro" id="IPR012334">
    <property type="entry name" value="Pectin_lyas_fold"/>
</dbReference>
<feature type="compositionally biased region" description="Gly residues" evidence="1">
    <location>
        <begin position="477"/>
        <end position="487"/>
    </location>
</feature>
<dbReference type="Gene3D" id="2.160.20.10">
    <property type="entry name" value="Single-stranded right-handed beta-helix, Pectin lyase-like"/>
    <property type="match status" value="1"/>
</dbReference>
<accession>A0A0K1PVB7</accession>
<dbReference type="STRING" id="1391654.AKJ09_04139"/>
<protein>
    <submittedName>
        <fullName evidence="3">Putative peptidoglycan bound protein</fullName>
    </submittedName>
</protein>
<evidence type="ECO:0000256" key="2">
    <source>
        <dbReference type="SAM" id="Phobius"/>
    </source>
</evidence>
<feature type="compositionally biased region" description="Low complexity" evidence="1">
    <location>
        <begin position="488"/>
        <end position="498"/>
    </location>
</feature>
<dbReference type="EMBL" id="CP012333">
    <property type="protein sequence ID" value="AKU97475.1"/>
    <property type="molecule type" value="Genomic_DNA"/>
</dbReference>
<dbReference type="PATRIC" id="fig|1391654.3.peg.4196"/>
<evidence type="ECO:0000313" key="4">
    <source>
        <dbReference type="Proteomes" id="UP000064967"/>
    </source>
</evidence>
<feature type="compositionally biased region" description="Low complexity" evidence="1">
    <location>
        <begin position="467"/>
        <end position="476"/>
    </location>
</feature>
<keyword evidence="4" id="KW-1185">Reference proteome</keyword>
<evidence type="ECO:0000313" key="3">
    <source>
        <dbReference type="EMBL" id="AKU97475.1"/>
    </source>
</evidence>
<feature type="region of interest" description="Disordered" evidence="1">
    <location>
        <begin position="458"/>
        <end position="556"/>
    </location>
</feature>
<feature type="transmembrane region" description="Helical" evidence="2">
    <location>
        <begin position="37"/>
        <end position="59"/>
    </location>
</feature>
<keyword evidence="2" id="KW-0472">Membrane</keyword>
<feature type="region of interest" description="Disordered" evidence="1">
    <location>
        <begin position="1"/>
        <end position="20"/>
    </location>
</feature>
<dbReference type="AlphaFoldDB" id="A0A0K1PVB7"/>
<keyword evidence="2" id="KW-0812">Transmembrane</keyword>
<sequence length="580" mass="59360">MLESVVSRSDNRRYEDSSDLCGPESSIRLAPMRRTGIFVALPAFVSALLVSSVAAATTYQVGPTRTNKNLGAIANSLKAGDVVEVDGNATYPAVTFEKSGTSASKITIRGIKVGGKRPIISGGTNTIEASGDHYVFEGLEITGGSFRCFFHHADDITIRDSVVHDCPKQGILGADNDSGSMLLEYTEVYACGGGDKDHQVYMATDEVAHPGSVFRMQFCYVHDANGGNSVKSRAERNEIYYNWIEGALYHELELIGPDPAGGVDASLKREDSDVVGNVLKKTSNFFFARVGGDGTGESKGRYRFMNNTFIGAGASSTAFRVFDGIDSVEMHDNVFWWSGGTFNLMRTAEASWVAGEQVSGIDNWIRTGSAAVPAGWTGTLTGTDPLFVNAAANDFTPKANSPLVDKGTTTTASPAGHAFPSPLAKPLFHPPRRTLMAPGTAEPRPEVGVIDIGAFEYGTGPFDAGVPDSGSPEPDGGSSGSDGGMDPDGGSSPLADGGSSSGGSSGSSGTGSSGGSSGSSGSSGGGSSNGGVGPVAPESGGGGDDSSSSGCGVGGHAGGGGGALLVVAAWLLARRRARAN</sequence>
<organism evidence="3 4">
    <name type="scientific">Labilithrix luteola</name>
    <dbReference type="NCBI Taxonomy" id="1391654"/>
    <lineage>
        <taxon>Bacteria</taxon>
        <taxon>Pseudomonadati</taxon>
        <taxon>Myxococcota</taxon>
        <taxon>Polyangia</taxon>
        <taxon>Polyangiales</taxon>
        <taxon>Labilitrichaceae</taxon>
        <taxon>Labilithrix</taxon>
    </lineage>
</organism>
<name>A0A0K1PVB7_9BACT</name>
<dbReference type="InterPro" id="IPR011050">
    <property type="entry name" value="Pectin_lyase_fold/virulence"/>
</dbReference>
<reference evidence="3 4" key="1">
    <citation type="submission" date="2015-08" db="EMBL/GenBank/DDBJ databases">
        <authorList>
            <person name="Babu N.S."/>
            <person name="Beckwith C.J."/>
            <person name="Beseler K.G."/>
            <person name="Brison A."/>
            <person name="Carone J.V."/>
            <person name="Caskin T.P."/>
            <person name="Diamond M."/>
            <person name="Durham M.E."/>
            <person name="Foxe J.M."/>
            <person name="Go M."/>
            <person name="Henderson B.A."/>
            <person name="Jones I.B."/>
            <person name="McGettigan J.A."/>
            <person name="Micheletti S.J."/>
            <person name="Nasrallah M.E."/>
            <person name="Ortiz D."/>
            <person name="Piller C.R."/>
            <person name="Privatt S.R."/>
            <person name="Schneider S.L."/>
            <person name="Sharp S."/>
            <person name="Smith T.C."/>
            <person name="Stanton J.D."/>
            <person name="Ullery H.E."/>
            <person name="Wilson R.J."/>
            <person name="Serrano M.G."/>
            <person name="Buck G."/>
            <person name="Lee V."/>
            <person name="Wang Y."/>
            <person name="Carvalho R."/>
            <person name="Voegtly L."/>
            <person name="Shi R."/>
            <person name="Duckworth R."/>
            <person name="Johnson A."/>
            <person name="Loviza R."/>
            <person name="Walstead R."/>
            <person name="Shah Z."/>
            <person name="Kiflezghi M."/>
            <person name="Wade K."/>
            <person name="Ball S.L."/>
            <person name="Bradley K.W."/>
            <person name="Asai D.J."/>
            <person name="Bowman C.A."/>
            <person name="Russell D.A."/>
            <person name="Pope W.H."/>
            <person name="Jacobs-Sera D."/>
            <person name="Hendrix R.W."/>
            <person name="Hatfull G.F."/>
        </authorList>
    </citation>
    <scope>NUCLEOTIDE SEQUENCE [LARGE SCALE GENOMIC DNA]</scope>
    <source>
        <strain evidence="3 4">DSM 27648</strain>
    </source>
</reference>
<dbReference type="SUPFAM" id="SSF51126">
    <property type="entry name" value="Pectin lyase-like"/>
    <property type="match status" value="1"/>
</dbReference>
<feature type="compositionally biased region" description="Gly residues" evidence="1">
    <location>
        <begin position="499"/>
        <end position="544"/>
    </location>
</feature>